<gene>
    <name evidence="1" type="ordered locus">Nham_0852</name>
</gene>
<dbReference type="HOGENOM" id="CLU_2260782_0_0_5"/>
<name>Q1QPX6_NITHX</name>
<evidence type="ECO:0000313" key="1">
    <source>
        <dbReference type="EMBL" id="ABE61721.1"/>
    </source>
</evidence>
<proteinExistence type="predicted"/>
<protein>
    <submittedName>
        <fullName evidence="1">Uncharacterized protein</fullName>
    </submittedName>
</protein>
<dbReference type="AlphaFoldDB" id="Q1QPX6"/>
<accession>Q1QPX6</accession>
<dbReference type="EMBL" id="CP000319">
    <property type="protein sequence ID" value="ABE61721.1"/>
    <property type="molecule type" value="Genomic_DNA"/>
</dbReference>
<dbReference type="STRING" id="323097.Nham_0852"/>
<dbReference type="Proteomes" id="UP000001953">
    <property type="component" value="Chromosome"/>
</dbReference>
<evidence type="ECO:0000313" key="2">
    <source>
        <dbReference type="Proteomes" id="UP000001953"/>
    </source>
</evidence>
<dbReference type="KEGG" id="nha:Nham_0852"/>
<organism evidence="1 2">
    <name type="scientific">Nitrobacter hamburgensis (strain DSM 10229 / NCIMB 13809 / X14)</name>
    <dbReference type="NCBI Taxonomy" id="323097"/>
    <lineage>
        <taxon>Bacteria</taxon>
        <taxon>Pseudomonadati</taxon>
        <taxon>Pseudomonadota</taxon>
        <taxon>Alphaproteobacteria</taxon>
        <taxon>Hyphomicrobiales</taxon>
        <taxon>Nitrobacteraceae</taxon>
        <taxon>Nitrobacter</taxon>
    </lineage>
</organism>
<sequence length="103" mass="11507">MACVGRCHPLLRVNVITVLEIVVLARPKLLRSLAERSALGDFGEDGPGLEIRHMRHVSKLAPIADSYPKLGAREITGERSTDWRRSGNNLVPRRLRITRAQAM</sequence>
<keyword evidence="2" id="KW-1185">Reference proteome</keyword>
<reference evidence="1 2" key="1">
    <citation type="submission" date="2006-03" db="EMBL/GenBank/DDBJ databases">
        <title>Complete sequence of chromosome of Nitrobacter hamburgensis X14.</title>
        <authorList>
            <consortium name="US DOE Joint Genome Institute"/>
            <person name="Copeland A."/>
            <person name="Lucas S."/>
            <person name="Lapidus A."/>
            <person name="Barry K."/>
            <person name="Detter J.C."/>
            <person name="Glavina del Rio T."/>
            <person name="Hammon N."/>
            <person name="Israni S."/>
            <person name="Dalin E."/>
            <person name="Tice H."/>
            <person name="Pitluck S."/>
            <person name="Chain P."/>
            <person name="Malfatti S."/>
            <person name="Shin M."/>
            <person name="Vergez L."/>
            <person name="Schmutz J."/>
            <person name="Larimer F."/>
            <person name="Land M."/>
            <person name="Hauser L."/>
            <person name="Kyrpides N."/>
            <person name="Ivanova N."/>
            <person name="Ward B."/>
            <person name="Arp D."/>
            <person name="Klotz M."/>
            <person name="Stein L."/>
            <person name="O'Mullan G."/>
            <person name="Starkenburg S."/>
            <person name="Sayavedra L."/>
            <person name="Poret-Peterson A.T."/>
            <person name="Gentry M.E."/>
            <person name="Bruce D."/>
            <person name="Richardson P."/>
        </authorList>
    </citation>
    <scope>NUCLEOTIDE SEQUENCE [LARGE SCALE GENOMIC DNA]</scope>
    <source>
        <strain evidence="2">DSM 10229 / NCIMB 13809 / X14</strain>
    </source>
</reference>